<evidence type="ECO:0000313" key="2">
    <source>
        <dbReference type="EMBL" id="QSX36926.1"/>
    </source>
</evidence>
<dbReference type="PANTHER" id="PTHR30595">
    <property type="entry name" value="GLPR-RELATED TRANSCRIPTIONAL REPRESSOR"/>
    <property type="match status" value="1"/>
</dbReference>
<dbReference type="Gene3D" id="3.30.950.30">
    <property type="entry name" value="Schlafen, AAA domain"/>
    <property type="match status" value="1"/>
</dbReference>
<name>A0ABX7R169_9GAMM</name>
<sequence>MAALALSDLDRLRESVRVEFKLAAGRNGLGQLPEAIWESYSAFANTQGGEIILGVREHEGQFSIQGIAQPEPLVQQIWQILEDRSRISCNLLGPRDVQIVALADKKLIRIHVPEATKTQKPIFLGSSPFGGTYFRVGDADMRASHRQVNRLLRESKHLTPPES</sequence>
<keyword evidence="2" id="KW-0547">Nucleotide-binding</keyword>
<keyword evidence="2" id="KW-0067">ATP-binding</keyword>
<accession>A0ABX7R169</accession>
<dbReference type="EMBL" id="CP071502">
    <property type="protein sequence ID" value="QSX36926.1"/>
    <property type="molecule type" value="Genomic_DNA"/>
</dbReference>
<protein>
    <submittedName>
        <fullName evidence="2">ATP-binding protein</fullName>
    </submittedName>
</protein>
<dbReference type="GO" id="GO:0005524">
    <property type="term" value="F:ATP binding"/>
    <property type="evidence" value="ECO:0007669"/>
    <property type="project" value="UniProtKB-KW"/>
</dbReference>
<keyword evidence="3" id="KW-1185">Reference proteome</keyword>
<feature type="domain" description="Schlafen AlbA-2" evidence="1">
    <location>
        <begin position="14"/>
        <end position="142"/>
    </location>
</feature>
<dbReference type="RefSeq" id="WP_207380217.1">
    <property type="nucleotide sequence ID" value="NZ_CP071502.1"/>
</dbReference>
<evidence type="ECO:0000313" key="3">
    <source>
        <dbReference type="Proteomes" id="UP000663207"/>
    </source>
</evidence>
<gene>
    <name evidence="2" type="ORF">JYB85_16930</name>
</gene>
<dbReference type="InterPro" id="IPR038461">
    <property type="entry name" value="Schlafen_AlbA_2_dom_sf"/>
</dbReference>
<proteinExistence type="predicted"/>
<dbReference type="PANTHER" id="PTHR30595:SF6">
    <property type="entry name" value="SCHLAFEN ALBA-2 DOMAIN-CONTAINING PROTEIN"/>
    <property type="match status" value="1"/>
</dbReference>
<organism evidence="2 3">
    <name type="scientific">Shewanella sedimentimangrovi</name>
    <dbReference type="NCBI Taxonomy" id="2814293"/>
    <lineage>
        <taxon>Bacteria</taxon>
        <taxon>Pseudomonadati</taxon>
        <taxon>Pseudomonadota</taxon>
        <taxon>Gammaproteobacteria</taxon>
        <taxon>Alteromonadales</taxon>
        <taxon>Shewanellaceae</taxon>
        <taxon>Shewanella</taxon>
    </lineage>
</organism>
<evidence type="ECO:0000259" key="1">
    <source>
        <dbReference type="Pfam" id="PF04326"/>
    </source>
</evidence>
<dbReference type="Proteomes" id="UP000663207">
    <property type="component" value="Chromosome"/>
</dbReference>
<dbReference type="Pfam" id="PF04326">
    <property type="entry name" value="SLFN_AlbA_2"/>
    <property type="match status" value="1"/>
</dbReference>
<reference evidence="2 3" key="1">
    <citation type="submission" date="2021-03" db="EMBL/GenBank/DDBJ databases">
        <title>Novel species identification of genus Shewanella.</title>
        <authorList>
            <person name="Liu G."/>
            <person name="Zhang Q."/>
        </authorList>
    </citation>
    <scope>NUCLEOTIDE SEQUENCE [LARGE SCALE GENOMIC DNA]</scope>
    <source>
        <strain evidence="2 3">FJAT-52962</strain>
    </source>
</reference>
<dbReference type="InterPro" id="IPR007421">
    <property type="entry name" value="Schlafen_AlbA_2_dom"/>
</dbReference>